<evidence type="ECO:0000313" key="1">
    <source>
        <dbReference type="EMBL" id="CAD7006449.1"/>
    </source>
</evidence>
<dbReference type="AlphaFoldDB" id="A0A811V4S7"/>
<name>A0A811V4S7_CERCA</name>
<accession>A0A811V4S7</accession>
<evidence type="ECO:0000313" key="2">
    <source>
        <dbReference type="Proteomes" id="UP000606786"/>
    </source>
</evidence>
<keyword evidence="2" id="KW-1185">Reference proteome</keyword>
<gene>
    <name evidence="1" type="ORF">CCAP1982_LOCUS14768</name>
</gene>
<sequence length="157" mass="17539">MLCHTADQHCATTIHNIFTSNPPNCAVAKLQTAKQLKIKWNAAWPQQHQQAELQSKVKLQQRTAVVSKSGNSWVTVEYISAAFATVYNRTTEQCSKLPFPLKAKAKSNIKYNKNKISEELKLLAVVNAAVNTIIARAVANYMQQATKYPTPNGRKQQ</sequence>
<comment type="caution">
    <text evidence="1">The sequence shown here is derived from an EMBL/GenBank/DDBJ whole genome shotgun (WGS) entry which is preliminary data.</text>
</comment>
<organism evidence="1 2">
    <name type="scientific">Ceratitis capitata</name>
    <name type="common">Mediterranean fruit fly</name>
    <name type="synonym">Tephritis capitata</name>
    <dbReference type="NCBI Taxonomy" id="7213"/>
    <lineage>
        <taxon>Eukaryota</taxon>
        <taxon>Metazoa</taxon>
        <taxon>Ecdysozoa</taxon>
        <taxon>Arthropoda</taxon>
        <taxon>Hexapoda</taxon>
        <taxon>Insecta</taxon>
        <taxon>Pterygota</taxon>
        <taxon>Neoptera</taxon>
        <taxon>Endopterygota</taxon>
        <taxon>Diptera</taxon>
        <taxon>Brachycera</taxon>
        <taxon>Muscomorpha</taxon>
        <taxon>Tephritoidea</taxon>
        <taxon>Tephritidae</taxon>
        <taxon>Ceratitis</taxon>
        <taxon>Ceratitis</taxon>
    </lineage>
</organism>
<proteinExistence type="predicted"/>
<reference evidence="1" key="1">
    <citation type="submission" date="2020-11" db="EMBL/GenBank/DDBJ databases">
        <authorList>
            <person name="Whitehead M."/>
        </authorList>
    </citation>
    <scope>NUCLEOTIDE SEQUENCE</scope>
    <source>
        <strain evidence="1">EGII</strain>
    </source>
</reference>
<protein>
    <submittedName>
        <fullName evidence="1">(Mediterranean fruit fly) hypothetical protein</fullName>
    </submittedName>
</protein>
<dbReference type="EMBL" id="CAJHJT010000034">
    <property type="protein sequence ID" value="CAD7006449.1"/>
    <property type="molecule type" value="Genomic_DNA"/>
</dbReference>
<dbReference type="Proteomes" id="UP000606786">
    <property type="component" value="Unassembled WGS sequence"/>
</dbReference>